<comment type="caution">
    <text evidence="2">The sequence shown here is derived from an EMBL/GenBank/DDBJ whole genome shotgun (WGS) entry which is preliminary data.</text>
</comment>
<dbReference type="AlphaFoldDB" id="A0AAV1JKE0"/>
<gene>
    <name evidence="2" type="ORF">LNINA_LOCUS8675</name>
</gene>
<name>A0AAV1JKE0_9NEOP</name>
<evidence type="ECO:0000256" key="1">
    <source>
        <dbReference type="SAM" id="MobiDB-lite"/>
    </source>
</evidence>
<protein>
    <submittedName>
        <fullName evidence="2">Uncharacterized protein</fullName>
    </submittedName>
</protein>
<dbReference type="PANTHER" id="PTHR47771:SF14">
    <property type="entry name" value="RH73259P"/>
    <property type="match status" value="1"/>
</dbReference>
<proteinExistence type="predicted"/>
<evidence type="ECO:0000313" key="3">
    <source>
        <dbReference type="Proteomes" id="UP001497472"/>
    </source>
</evidence>
<dbReference type="EMBL" id="CAVLEF010000011">
    <property type="protein sequence ID" value="CAK1549371.1"/>
    <property type="molecule type" value="Genomic_DNA"/>
</dbReference>
<feature type="region of interest" description="Disordered" evidence="1">
    <location>
        <begin position="526"/>
        <end position="556"/>
    </location>
</feature>
<sequence length="1040" mass="120087">MQANGPTNAGYYVKLPQSEQQVRYVADHSGYHGSLAVPTNRHRSAPSNYALGQQAFELDNETHQSNVNKIPYESQETSATSDVRAIQNPLEFYILQTQYPMAQHQTSIFQLVPDELQNIVQYSPMPNIYFGEPKGEYYNYQVHHVNTIPSAEQNNNFVNKNNLADSGETLHDKTTETRPIEVIQVFKNHSCSKKEEEQVEIDNNKDSLDISDFPNIEPTVNGNFGAKEPKLYKGTVNFRVESPRSNARNERLFYSSVSGSTTPQTVMFNEEEGISRLVASTQDLISNEDLLKINHAEEVPVYNQNDDLIKPRAKYSVRSQQFHESSKIVPQSHVSFSTKYGNLVNTKTKHTENHRQHKKKPDEYSFKRPIIVADSEKENYKQKAVNNLISTMVPYIQDGYELVGLKNSLDETEQHSDEDLVNITPRPVGQNFLTPITVALRLLDANDTDFEDHEISESENIPEKAMPDNERTIIEIQQSIPIEITHINDVEYHREYMEDGRSNNRPFNYGKALYNQYDSKLYGRHTHNDDVEYNQGQRNVNSRDNEQSGNTYNEVHVHPNEDENSKHVHETQDHKHIVQPIIIEKEVPVTKFVDRFIEKQVPYPEPVEIVKQVPVDRPVPVPVRYETIVEKPVEVTRYVDKPYPVEVRVPYPVEHKIYVDRPVHVPYAVEKIVEKNILHPVAVPTPVAVPVPVEQKVLYPVPVEKPVPVPVPVDRPVDRIVHKEVPVPYPVEKKVPYLVPHEVRVPVPYPVERRIPVPVEKIVEKPVTKIVERHIKVPHPVPYEVHVPKPYPVDRIVEKKVPYPVHIDRIIEKKVPVQVPYPVKTVVEKIVEKPVIVTKYVDKPYPVERIVEKKVPYPVEVKSHYSNKPDIPYQFEKIDPAIYYGYGNGGYQHGGNFINYIPRVSTLQQNQQLQNYMQHQAESQRIYQIQKATDEYLKGLYKQNVPVHSSLWGTQYASSYSYLNATDKNYVPSNYITNDQKYYGPPPTKAYNFTWEKHQDYDRRRTDRVPKNLRIEYGGFKPPLIPSTEVDLDGNPIKKQ</sequence>
<dbReference type="Proteomes" id="UP001497472">
    <property type="component" value="Unassembled WGS sequence"/>
</dbReference>
<reference evidence="2 3" key="1">
    <citation type="submission" date="2023-11" db="EMBL/GenBank/DDBJ databases">
        <authorList>
            <person name="Okamura Y."/>
        </authorList>
    </citation>
    <scope>NUCLEOTIDE SEQUENCE [LARGE SCALE GENOMIC DNA]</scope>
</reference>
<organism evidence="2 3">
    <name type="scientific">Leptosia nina</name>
    <dbReference type="NCBI Taxonomy" id="320188"/>
    <lineage>
        <taxon>Eukaryota</taxon>
        <taxon>Metazoa</taxon>
        <taxon>Ecdysozoa</taxon>
        <taxon>Arthropoda</taxon>
        <taxon>Hexapoda</taxon>
        <taxon>Insecta</taxon>
        <taxon>Pterygota</taxon>
        <taxon>Neoptera</taxon>
        <taxon>Endopterygota</taxon>
        <taxon>Lepidoptera</taxon>
        <taxon>Glossata</taxon>
        <taxon>Ditrysia</taxon>
        <taxon>Papilionoidea</taxon>
        <taxon>Pieridae</taxon>
        <taxon>Pierinae</taxon>
        <taxon>Leptosia</taxon>
    </lineage>
</organism>
<evidence type="ECO:0000313" key="2">
    <source>
        <dbReference type="EMBL" id="CAK1549371.1"/>
    </source>
</evidence>
<dbReference type="PANTHER" id="PTHR47771">
    <property type="entry name" value="LD27203P-RELATED"/>
    <property type="match status" value="1"/>
</dbReference>
<keyword evidence="3" id="KW-1185">Reference proteome</keyword>
<accession>A0AAV1JKE0</accession>